<name>M2ZFD8_PSEFD</name>
<feature type="compositionally biased region" description="Acidic residues" evidence="1">
    <location>
        <begin position="51"/>
        <end position="64"/>
    </location>
</feature>
<dbReference type="EMBL" id="KB446564">
    <property type="protein sequence ID" value="EME77839.1"/>
    <property type="molecule type" value="Genomic_DNA"/>
</dbReference>
<accession>M2ZFD8</accession>
<keyword evidence="3" id="KW-1185">Reference proteome</keyword>
<dbReference type="GeneID" id="19341551"/>
<gene>
    <name evidence="2" type="ORF">MYCFIDRAFT_79095</name>
</gene>
<dbReference type="Proteomes" id="UP000016932">
    <property type="component" value="Unassembled WGS sequence"/>
</dbReference>
<proteinExistence type="predicted"/>
<reference evidence="2 3" key="1">
    <citation type="journal article" date="2012" name="PLoS Pathog.">
        <title>Diverse lifestyles and strategies of plant pathogenesis encoded in the genomes of eighteen Dothideomycetes fungi.</title>
        <authorList>
            <person name="Ohm R.A."/>
            <person name="Feau N."/>
            <person name="Henrissat B."/>
            <person name="Schoch C.L."/>
            <person name="Horwitz B.A."/>
            <person name="Barry K.W."/>
            <person name="Condon B.J."/>
            <person name="Copeland A.C."/>
            <person name="Dhillon B."/>
            <person name="Glaser F."/>
            <person name="Hesse C.N."/>
            <person name="Kosti I."/>
            <person name="LaButti K."/>
            <person name="Lindquist E.A."/>
            <person name="Lucas S."/>
            <person name="Salamov A.A."/>
            <person name="Bradshaw R.E."/>
            <person name="Ciuffetti L."/>
            <person name="Hamelin R.C."/>
            <person name="Kema G.H.J."/>
            <person name="Lawrence C."/>
            <person name="Scott J.A."/>
            <person name="Spatafora J.W."/>
            <person name="Turgeon B.G."/>
            <person name="de Wit P.J.G.M."/>
            <person name="Zhong S."/>
            <person name="Goodwin S.B."/>
            <person name="Grigoriev I.V."/>
        </authorList>
    </citation>
    <scope>NUCLEOTIDE SEQUENCE [LARGE SCALE GENOMIC DNA]</scope>
    <source>
        <strain evidence="2 3">CIRAD86</strain>
    </source>
</reference>
<evidence type="ECO:0000313" key="3">
    <source>
        <dbReference type="Proteomes" id="UP000016932"/>
    </source>
</evidence>
<dbReference type="VEuPathDB" id="FungiDB:MYCFIDRAFT_79095"/>
<feature type="region of interest" description="Disordered" evidence="1">
    <location>
        <begin position="15"/>
        <end position="72"/>
    </location>
</feature>
<protein>
    <submittedName>
        <fullName evidence="2">Uncharacterized protein</fullName>
    </submittedName>
</protein>
<dbReference type="OrthoDB" id="5427517at2759"/>
<dbReference type="eggNOG" id="ENOG502TN7F">
    <property type="taxonomic scope" value="Eukaryota"/>
</dbReference>
<sequence>MPVFALPKLMRSAAKPASKVLVPRSSGLSSSDTGSGAPLQGVQAGPSEIEATGDDEDTDEDAEYGVDNGRENENAAIEYADDPPNSEIAMKRQKFLSILEEQGLLALAELIMGASAEQRDLVTLSGMNEEERVLEALEVLFCTHSDVLRSVIRGTLLPDCVDQLTRFLILDKMQTQTNIDKHPQPAIYENLLVDDQGFSPTPNELLQALNAREACLRGTHNRSAHRGDILEALKKALRELRELNRSD</sequence>
<dbReference type="KEGG" id="pfj:MYCFIDRAFT_79095"/>
<organism evidence="2 3">
    <name type="scientific">Pseudocercospora fijiensis (strain CIRAD86)</name>
    <name type="common">Black leaf streak disease fungus</name>
    <name type="synonym">Mycosphaerella fijiensis</name>
    <dbReference type="NCBI Taxonomy" id="383855"/>
    <lineage>
        <taxon>Eukaryota</taxon>
        <taxon>Fungi</taxon>
        <taxon>Dikarya</taxon>
        <taxon>Ascomycota</taxon>
        <taxon>Pezizomycotina</taxon>
        <taxon>Dothideomycetes</taxon>
        <taxon>Dothideomycetidae</taxon>
        <taxon>Mycosphaerellales</taxon>
        <taxon>Mycosphaerellaceae</taxon>
        <taxon>Pseudocercospora</taxon>
    </lineage>
</organism>
<dbReference type="HOGENOM" id="CLU_1124956_0_0_1"/>
<evidence type="ECO:0000313" key="2">
    <source>
        <dbReference type="EMBL" id="EME77839.1"/>
    </source>
</evidence>
<dbReference type="AlphaFoldDB" id="M2ZFD8"/>
<feature type="compositionally biased region" description="Low complexity" evidence="1">
    <location>
        <begin position="25"/>
        <end position="36"/>
    </location>
</feature>
<evidence type="ECO:0000256" key="1">
    <source>
        <dbReference type="SAM" id="MobiDB-lite"/>
    </source>
</evidence>
<dbReference type="RefSeq" id="XP_007931600.1">
    <property type="nucleotide sequence ID" value="XM_007933409.1"/>
</dbReference>